<protein>
    <submittedName>
        <fullName evidence="2">Uncharacterized protein</fullName>
    </submittedName>
</protein>
<evidence type="ECO:0000256" key="1">
    <source>
        <dbReference type="SAM" id="MobiDB-lite"/>
    </source>
</evidence>
<dbReference type="EMBL" id="LAZR01058491">
    <property type="protein sequence ID" value="KKK69772.1"/>
    <property type="molecule type" value="Genomic_DNA"/>
</dbReference>
<accession>A0A0F8XKY9</accession>
<proteinExistence type="predicted"/>
<comment type="caution">
    <text evidence="2">The sequence shown here is derived from an EMBL/GenBank/DDBJ whole genome shotgun (WGS) entry which is preliminary data.</text>
</comment>
<organism evidence="2">
    <name type="scientific">marine sediment metagenome</name>
    <dbReference type="NCBI Taxonomy" id="412755"/>
    <lineage>
        <taxon>unclassified sequences</taxon>
        <taxon>metagenomes</taxon>
        <taxon>ecological metagenomes</taxon>
    </lineage>
</organism>
<gene>
    <name evidence="2" type="ORF">LCGC14_2930680</name>
</gene>
<evidence type="ECO:0000313" key="2">
    <source>
        <dbReference type="EMBL" id="KKK69772.1"/>
    </source>
</evidence>
<feature type="region of interest" description="Disordered" evidence="1">
    <location>
        <begin position="23"/>
        <end position="42"/>
    </location>
</feature>
<dbReference type="AlphaFoldDB" id="A0A0F8XKY9"/>
<reference evidence="2" key="1">
    <citation type="journal article" date="2015" name="Nature">
        <title>Complex archaea that bridge the gap between prokaryotes and eukaryotes.</title>
        <authorList>
            <person name="Spang A."/>
            <person name="Saw J.H."/>
            <person name="Jorgensen S.L."/>
            <person name="Zaremba-Niedzwiedzka K."/>
            <person name="Martijn J."/>
            <person name="Lind A.E."/>
            <person name="van Eijk R."/>
            <person name="Schleper C."/>
            <person name="Guy L."/>
            <person name="Ettema T.J."/>
        </authorList>
    </citation>
    <scope>NUCLEOTIDE SEQUENCE</scope>
</reference>
<name>A0A0F8XKY9_9ZZZZ</name>
<sequence length="106" mass="10817">MAGVVASTATDWNRIKLAFTKSVSSTSSAGVPGSINESMPPPGVDVTSLSYKAPIYISNVSPATGVVAPSSMSPPTNKSRYKVEVLSKIAEVANSPGARPVSHAVT</sequence>
<feature type="non-terminal residue" evidence="2">
    <location>
        <position position="106"/>
    </location>
</feature>